<dbReference type="InterPro" id="IPR050590">
    <property type="entry name" value="Exosome_comp_Rrp42_subfam"/>
</dbReference>
<comment type="similarity">
    <text evidence="4">Belongs to the RNase PH family. Rrp42 subfamily.</text>
</comment>
<dbReference type="CDD" id="cd11365">
    <property type="entry name" value="RNase_PH_archRRP42"/>
    <property type="match status" value="1"/>
</dbReference>
<comment type="subunit">
    <text evidence="4">Component of the archaeal exosome complex. Forms a hexameric ring-like arrangement composed of 3 Rrp41-Rrp42 heterodimers. The hexameric ring associates with a trimer of Rrp4 and/or Csl4 subunits.</text>
</comment>
<dbReference type="Gene3D" id="3.30.230.70">
    <property type="entry name" value="GHMP Kinase, N-terminal domain"/>
    <property type="match status" value="1"/>
</dbReference>
<keyword evidence="2 4" id="KW-0963">Cytoplasm</keyword>
<evidence type="ECO:0000256" key="2">
    <source>
        <dbReference type="ARBA" id="ARBA00022490"/>
    </source>
</evidence>
<dbReference type="Pfam" id="PF03725">
    <property type="entry name" value="RNase_PH_C"/>
    <property type="match status" value="1"/>
</dbReference>
<keyword evidence="3 4" id="KW-0271">Exosome</keyword>
<dbReference type="NCBIfam" id="NF003282">
    <property type="entry name" value="PRK04282.1-1"/>
    <property type="match status" value="1"/>
</dbReference>
<dbReference type="FunFam" id="3.30.230.70:FF:000017">
    <property type="entry name" value="Exosome complex component Rrp42"/>
    <property type="match status" value="1"/>
</dbReference>
<feature type="domain" description="Exoribonuclease phosphorolytic" evidence="6">
    <location>
        <begin position="182"/>
        <end position="246"/>
    </location>
</feature>
<comment type="subcellular location">
    <subcellularLocation>
        <location evidence="1 4">Cytoplasm</location>
    </subcellularLocation>
</comment>
<dbReference type="SUPFAM" id="SSF55666">
    <property type="entry name" value="Ribonuclease PH domain 2-like"/>
    <property type="match status" value="1"/>
</dbReference>
<accession>A0A7J2TIJ9</accession>
<evidence type="ECO:0000259" key="5">
    <source>
        <dbReference type="Pfam" id="PF01138"/>
    </source>
</evidence>
<protein>
    <recommendedName>
        <fullName evidence="4">Exosome complex component Rrp42</fullName>
    </recommendedName>
</protein>
<organism evidence="7">
    <name type="scientific">Archaeoglobus fulgidus</name>
    <dbReference type="NCBI Taxonomy" id="2234"/>
    <lineage>
        <taxon>Archaea</taxon>
        <taxon>Methanobacteriati</taxon>
        <taxon>Methanobacteriota</taxon>
        <taxon>Archaeoglobi</taxon>
        <taxon>Archaeoglobales</taxon>
        <taxon>Archaeoglobaceae</taxon>
        <taxon>Archaeoglobus</taxon>
    </lineage>
</organism>
<proteinExistence type="inferred from homology"/>
<comment type="function">
    <text evidence="4">Non-catalytic component of the exosome, which is a complex involved in RNA degradation. Contributes to the structuring of the Rrp41 active site.</text>
</comment>
<comment type="caution">
    <text evidence="7">The sequence shown here is derived from an EMBL/GenBank/DDBJ whole genome shotgun (WGS) entry which is preliminary data.</text>
</comment>
<dbReference type="InterPro" id="IPR001247">
    <property type="entry name" value="ExoRNase_PH_dom1"/>
</dbReference>
<evidence type="ECO:0000313" key="7">
    <source>
        <dbReference type="EMBL" id="HEH35413.1"/>
    </source>
</evidence>
<dbReference type="AlphaFoldDB" id="A0A7J2TIJ9"/>
<evidence type="ECO:0000256" key="4">
    <source>
        <dbReference type="HAMAP-Rule" id="MF_00622"/>
    </source>
</evidence>
<dbReference type="EMBL" id="DSLA01000071">
    <property type="protein sequence ID" value="HEH35413.1"/>
    <property type="molecule type" value="Genomic_DNA"/>
</dbReference>
<dbReference type="InterPro" id="IPR036345">
    <property type="entry name" value="ExoRNase_PH_dom2_sf"/>
</dbReference>
<dbReference type="SUPFAM" id="SSF54211">
    <property type="entry name" value="Ribosomal protein S5 domain 2-like"/>
    <property type="match status" value="1"/>
</dbReference>
<dbReference type="InterPro" id="IPR015847">
    <property type="entry name" value="ExoRNase_PH_dom2"/>
</dbReference>
<dbReference type="Pfam" id="PF01138">
    <property type="entry name" value="RNase_PH"/>
    <property type="match status" value="1"/>
</dbReference>
<dbReference type="InterPro" id="IPR020568">
    <property type="entry name" value="Ribosomal_Su5_D2-typ_SF"/>
</dbReference>
<dbReference type="PANTHER" id="PTHR11097">
    <property type="entry name" value="EXOSOME COMPLEX EXONUCLEASE RIBOSOMAL RNA PROCESSING PROTEIN"/>
    <property type="match status" value="1"/>
</dbReference>
<dbReference type="InterPro" id="IPR027408">
    <property type="entry name" value="PNPase/RNase_PH_dom_sf"/>
</dbReference>
<dbReference type="GO" id="GO:0035925">
    <property type="term" value="F:mRNA 3'-UTR AU-rich region binding"/>
    <property type="evidence" value="ECO:0007669"/>
    <property type="project" value="TreeGrafter"/>
</dbReference>
<reference evidence="7" key="1">
    <citation type="journal article" date="2020" name="mSystems">
        <title>Genome- and Community-Level Interaction Insights into Carbon Utilization and Element Cycling Functions of Hydrothermarchaeota in Hydrothermal Sediment.</title>
        <authorList>
            <person name="Zhou Z."/>
            <person name="Liu Y."/>
            <person name="Xu W."/>
            <person name="Pan J."/>
            <person name="Luo Z.H."/>
            <person name="Li M."/>
        </authorList>
    </citation>
    <scope>NUCLEOTIDE SEQUENCE [LARGE SCALE GENOMIC DNA]</scope>
    <source>
        <strain evidence="7">SpSt-26</strain>
    </source>
</reference>
<evidence type="ECO:0000256" key="3">
    <source>
        <dbReference type="ARBA" id="ARBA00022835"/>
    </source>
</evidence>
<name>A0A7J2TIJ9_ARCFL</name>
<dbReference type="PANTHER" id="PTHR11097:SF8">
    <property type="entry name" value="EXOSOME COMPLEX COMPONENT RRP42"/>
    <property type="match status" value="1"/>
</dbReference>
<dbReference type="HAMAP" id="MF_00622">
    <property type="entry name" value="Exosome_Rrp42"/>
    <property type="match status" value="1"/>
</dbReference>
<dbReference type="GO" id="GO:0000177">
    <property type="term" value="C:cytoplasmic exosome (RNase complex)"/>
    <property type="evidence" value="ECO:0007669"/>
    <property type="project" value="TreeGrafter"/>
</dbReference>
<evidence type="ECO:0000259" key="6">
    <source>
        <dbReference type="Pfam" id="PF03725"/>
    </source>
</evidence>
<sequence length="265" mass="29204">MTEDILSEIKKDYVLSKLRDGERIDGRKFDEFRKLEIKTGIISKAEGSAYVKLGNTQVVVGVKMQPGEPFPDVPDRGVIIVNAELVPLASPTFEPGPPDENSIELARVIDRGIRESEAVDLSKLCIEVGKKVWLTFIDIHALDDDGNLLDASAIASICALMNTIVPASRFGLGEDFCLPVNDIPVSVTSLIIGNKFLVDPTRDEMSVGERTITITVDRNDNIVAIQKSGDYLLSESLLEEIMDTSIRVSKKIREEILRQCSKACQ</sequence>
<dbReference type="GO" id="GO:0016075">
    <property type="term" value="P:rRNA catabolic process"/>
    <property type="evidence" value="ECO:0007669"/>
    <property type="project" value="TreeGrafter"/>
</dbReference>
<gene>
    <name evidence="4" type="primary">rrp42</name>
    <name evidence="7" type="ORF">ENP88_04550</name>
</gene>
<dbReference type="InterPro" id="IPR020869">
    <property type="entry name" value="Rrp42_archaea"/>
</dbReference>
<feature type="domain" description="Exoribonuclease phosphorolytic" evidence="5">
    <location>
        <begin position="31"/>
        <end position="166"/>
    </location>
</feature>
<evidence type="ECO:0000256" key="1">
    <source>
        <dbReference type="ARBA" id="ARBA00004496"/>
    </source>
</evidence>